<evidence type="ECO:0000313" key="2">
    <source>
        <dbReference type="Proteomes" id="UP000061432"/>
    </source>
</evidence>
<name>A0A0C6EZW7_9HYPH</name>
<dbReference type="PATRIC" id="fig|270351.10.peg.2478"/>
<dbReference type="Proteomes" id="UP000061432">
    <property type="component" value="Chromosome"/>
</dbReference>
<reference evidence="1 2" key="1">
    <citation type="journal article" date="2015" name="Genome Announc.">
        <title>Complete Genome Sequence of Methylobacterium aquaticum Strain 22A, Isolated from Racomitrium japonicum Moss.</title>
        <authorList>
            <person name="Tani A."/>
            <person name="Ogura Y."/>
            <person name="Hayashi T."/>
            <person name="Kimbara K."/>
        </authorList>
    </citation>
    <scope>NUCLEOTIDE SEQUENCE [LARGE SCALE GENOMIC DNA]</scope>
    <source>
        <strain evidence="1 2">MA-22A</strain>
    </source>
</reference>
<accession>A0A0C6EZW7</accession>
<dbReference type="AlphaFoldDB" id="A0A0C6EZW7"/>
<dbReference type="RefSeq" id="WP_145984625.1">
    <property type="nucleotide sequence ID" value="NZ_AP014704.1"/>
</dbReference>
<dbReference type="KEGG" id="maqu:Maq22A_c12810"/>
<reference evidence="2" key="2">
    <citation type="submission" date="2015-01" db="EMBL/GenBank/DDBJ databases">
        <title>Complete genome sequence of Methylobacterium aquaticum strain 22A.</title>
        <authorList>
            <person name="Tani A."/>
            <person name="Ogura Y."/>
            <person name="Hayashi T."/>
        </authorList>
    </citation>
    <scope>NUCLEOTIDE SEQUENCE [LARGE SCALE GENOMIC DNA]</scope>
    <source>
        <strain evidence="2">MA-22A</strain>
    </source>
</reference>
<protein>
    <submittedName>
        <fullName evidence="1">Uncharacterized protein</fullName>
    </submittedName>
</protein>
<proteinExistence type="predicted"/>
<dbReference type="OrthoDB" id="10001771at2"/>
<organism evidence="1 2">
    <name type="scientific">Methylobacterium aquaticum</name>
    <dbReference type="NCBI Taxonomy" id="270351"/>
    <lineage>
        <taxon>Bacteria</taxon>
        <taxon>Pseudomonadati</taxon>
        <taxon>Pseudomonadota</taxon>
        <taxon>Alphaproteobacteria</taxon>
        <taxon>Hyphomicrobiales</taxon>
        <taxon>Methylobacteriaceae</taxon>
        <taxon>Methylobacterium</taxon>
    </lineage>
</organism>
<dbReference type="EMBL" id="AP014704">
    <property type="protein sequence ID" value="BAQ45801.1"/>
    <property type="molecule type" value="Genomic_DNA"/>
</dbReference>
<evidence type="ECO:0000313" key="1">
    <source>
        <dbReference type="EMBL" id="BAQ45801.1"/>
    </source>
</evidence>
<sequence length="413" mass="45711">MKFSRKPYGVDFFVKMGAQYEKYKCFSPDDEKKWSLAISFRAVMAEGKDEDSELKCAPDYPGYLTRRIGGEHIFVPFNLGSFFPGKTFLQEAILISRQVKLAYGHPICLSGSATFLGKINNTTDLDYCEYYPTFLGTLSPAVCGKIGLENSCYLMSVKCNSEKIDIDSDQCHEHIHNLINKKIKERPLSIKLDYIIDTNVLGIITTTNVVLPVLLHDFESGAAELSFAYQEAILCAAAPPRTLANVKEFARYLMWLKADCNQWLAIDDRPSNPKAPLKCLKRALSAFLLIGYDLSREDVDTIGRSVSLEDLKLLAAHAPPGAPAELSPVDLIIASLNGGTLADIADTLRLDEIKRLAPRGHPMIPEHIVEKAHQKKLIDQGLVDEALEAAWTLAEGLTGLINIIFDQTEGSVA</sequence>
<gene>
    <name evidence="1" type="ORF">Maq22A_c12810</name>
</gene>